<gene>
    <name evidence="1" type="ORF">NCTC1935_02081</name>
</gene>
<protein>
    <submittedName>
        <fullName evidence="1">Uncharacterized protein</fullName>
    </submittedName>
</protein>
<sequence length="71" mass="7769">MPECTRYQFIIDGGLSERARAAFPELTATVAPHKTATTLFGPVPDSTAMRGILARIDDLGLTLLELRRLPD</sequence>
<evidence type="ECO:0000313" key="1">
    <source>
        <dbReference type="EMBL" id="VFA84252.1"/>
    </source>
</evidence>
<dbReference type="EMBL" id="CAACYE010000005">
    <property type="protein sequence ID" value="VFA84252.1"/>
    <property type="molecule type" value="Genomic_DNA"/>
</dbReference>
<reference evidence="1" key="1">
    <citation type="submission" date="2019-02" db="EMBL/GenBank/DDBJ databases">
        <authorList>
            <consortium name="Pathogen Informatics"/>
        </authorList>
    </citation>
    <scope>NUCLEOTIDE SEQUENCE</scope>
    <source>
        <strain evidence="1">3012STDY6733949</strain>
    </source>
</reference>
<dbReference type="RefSeq" id="WP_137353022.1">
    <property type="nucleotide sequence ID" value="NZ_CAACYE020000001.1"/>
</dbReference>
<proteinExistence type="predicted"/>
<name>A0A449GEK0_NOCFR</name>
<organism evidence="1">
    <name type="scientific">Nocardia farcinica</name>
    <dbReference type="NCBI Taxonomy" id="37329"/>
    <lineage>
        <taxon>Bacteria</taxon>
        <taxon>Bacillati</taxon>
        <taxon>Actinomycetota</taxon>
        <taxon>Actinomycetes</taxon>
        <taxon>Mycobacteriales</taxon>
        <taxon>Nocardiaceae</taxon>
        <taxon>Nocardia</taxon>
    </lineage>
</organism>
<accession>A0A449GEK0</accession>
<dbReference type="AlphaFoldDB" id="A0A449GEK0"/>